<dbReference type="InterPro" id="IPR002933">
    <property type="entry name" value="Peptidase_M20"/>
</dbReference>
<dbReference type="InterPro" id="IPR051458">
    <property type="entry name" value="Cyt/Met_Dipeptidase"/>
</dbReference>
<comment type="similarity">
    <text evidence="1">Belongs to the peptidase M20A family.</text>
</comment>
<feature type="compositionally biased region" description="Polar residues" evidence="6">
    <location>
        <begin position="856"/>
        <end position="874"/>
    </location>
</feature>
<feature type="compositionally biased region" description="Low complexity" evidence="6">
    <location>
        <begin position="821"/>
        <end position="855"/>
    </location>
</feature>
<dbReference type="GO" id="GO:0006751">
    <property type="term" value="P:glutathione catabolic process"/>
    <property type="evidence" value="ECO:0007669"/>
    <property type="project" value="InterPro"/>
</dbReference>
<dbReference type="SUPFAM" id="SSF53187">
    <property type="entry name" value="Zn-dependent exopeptidases"/>
    <property type="match status" value="1"/>
</dbReference>
<dbReference type="SUPFAM" id="SSF50978">
    <property type="entry name" value="WD40 repeat-like"/>
    <property type="match status" value="1"/>
</dbReference>
<accession>A0A8H7E0Z8</accession>
<dbReference type="Pfam" id="PF00400">
    <property type="entry name" value="WD40"/>
    <property type="match status" value="1"/>
</dbReference>
<dbReference type="PANTHER" id="PTHR43270">
    <property type="entry name" value="BETA-ALA-HIS DIPEPTIDASE"/>
    <property type="match status" value="1"/>
</dbReference>
<keyword evidence="5" id="KW-0853">WD repeat</keyword>
<feature type="compositionally biased region" description="Acidic residues" evidence="6">
    <location>
        <begin position="25"/>
        <end position="36"/>
    </location>
</feature>
<dbReference type="InterPro" id="IPR017149">
    <property type="entry name" value="GSH_degradosome_Dug2"/>
</dbReference>
<feature type="repeat" description="WD" evidence="5">
    <location>
        <begin position="267"/>
        <end position="281"/>
    </location>
</feature>
<dbReference type="GO" id="GO:0006508">
    <property type="term" value="P:proteolysis"/>
    <property type="evidence" value="ECO:0007669"/>
    <property type="project" value="UniProtKB-KW"/>
</dbReference>
<name>A0A8H7E0Z8_9EURO</name>
<feature type="region of interest" description="Disordered" evidence="6">
    <location>
        <begin position="809"/>
        <end position="874"/>
    </location>
</feature>
<dbReference type="InterPro" id="IPR001261">
    <property type="entry name" value="ArgE/DapE_CS"/>
</dbReference>
<dbReference type="AlphaFoldDB" id="A0A8H7E0Z8"/>
<dbReference type="PANTHER" id="PTHR43270:SF8">
    <property type="entry name" value="DI- AND TRIPEPTIDASE DUG2-RELATED"/>
    <property type="match status" value="1"/>
</dbReference>
<dbReference type="OrthoDB" id="7832001at2759"/>
<evidence type="ECO:0000313" key="8">
    <source>
        <dbReference type="Proteomes" id="UP000606974"/>
    </source>
</evidence>
<dbReference type="InterPro" id="IPR001680">
    <property type="entry name" value="WD40_rpt"/>
</dbReference>
<keyword evidence="2" id="KW-0645">Protease</keyword>
<dbReference type="Gene3D" id="2.130.10.10">
    <property type="entry name" value="YVTN repeat-like/Quinoprotein amine dehydrogenase"/>
    <property type="match status" value="2"/>
</dbReference>
<dbReference type="PROSITE" id="PS50294">
    <property type="entry name" value="WD_REPEATS_REGION"/>
    <property type="match status" value="1"/>
</dbReference>
<dbReference type="EMBL" id="JAACFV010000084">
    <property type="protein sequence ID" value="KAF7506574.1"/>
    <property type="molecule type" value="Genomic_DNA"/>
</dbReference>
<sequence length="947" mass="103907">MAGIDQEPQANDLNPLHQHDVSSSSDDEDDDEDDDTLCVASDHDFRPGIDIGAIKSAKKVEHSVAHQVEAERSILALVVDDEYLFAGLEGGDIAVWSLDTFEKVFTVHAHAESVLALFLSEDKQLLFSSGVDSVVNVWSAHNLKRLFSIYSHHDIGDVFCVAYSTCLNTLFCGSQNQSLQWFDLGSKNLTPHSATFPANRKHRFFDSLGPGGTVTPLPAGSHVVPTTGGQLVTFPRSNYQAYAHSSYVYCMLLAQGLRHHHAEMEVLVTGGGDGTIKIWSLYELETVGLVAIYKFRNHCSSVLSLAHDGTFLYAGLASGLVQVYNLDSQQLVQKINIGSDDVTTIQVMNRTAFCGTSNGHLKQFNSQFSEVGDWTASTGKILSSTRTRLHDQDILVTGGNDCVATFWDVSRSSDSSDKQLPYGNDEMVNSLRDFVAFRTVPGIPKYAGQCNEAATFLRKLFDLFNAKTALLSSSKGVNPILIAKFEASDTSRARKTVLFYGHYDVVDAEYTVDGNEKPDTDPFSLRPLNGYLYGRGVTDNKGPILAALYAVADLTQNQALNCDVTFLIEGEEEAGSRGFTKIVQENRSLIGEVDWILLSNSYWLDDHIPCLTYGMRGVVHARIGISSGLPDRHSGMDGKSTLHEPLKDLTVLLSGLVGETGTKANIPGFYDHVARLDGAEKKRYDAITSSLMPGHPEIKDAIAFTDSLTQRWREPNLTIHRIMVPESKAAVTISSYAEADLSIRIVPNQDAETIAKALTEFTSNLFHDLGSTNKLQVHISSKADAWLGDPNNEIFQILDQAITAVWNPGSSTKSMPSTNASPSRTFRRPSTTTTSSSSSSSSPIKPTIPQSTTQTMHRPTSRRTSSLASTGLTYTPENMPKRPLYIREGGSIPVISFLEKEFNAPAAMFPCGQASDNAHLENERMRVQNLYNGREVFRRVFEGLPRD</sequence>
<keyword evidence="8" id="KW-1185">Reference proteome</keyword>
<feature type="repeat" description="WD" evidence="5">
    <location>
        <begin position="107"/>
        <end position="148"/>
    </location>
</feature>
<dbReference type="Pfam" id="PF19056">
    <property type="entry name" value="WD40_2"/>
    <property type="match status" value="1"/>
</dbReference>
<dbReference type="SMART" id="SM00320">
    <property type="entry name" value="WD40"/>
    <property type="match status" value="7"/>
</dbReference>
<evidence type="ECO:0000256" key="3">
    <source>
        <dbReference type="ARBA" id="ARBA00022723"/>
    </source>
</evidence>
<evidence type="ECO:0000256" key="2">
    <source>
        <dbReference type="ARBA" id="ARBA00022670"/>
    </source>
</evidence>
<dbReference type="GO" id="GO:0046872">
    <property type="term" value="F:metal ion binding"/>
    <property type="evidence" value="ECO:0007669"/>
    <property type="project" value="UniProtKB-KW"/>
</dbReference>
<evidence type="ECO:0008006" key="9">
    <source>
        <dbReference type="Google" id="ProtNLM"/>
    </source>
</evidence>
<feature type="compositionally biased region" description="Polar residues" evidence="6">
    <location>
        <begin position="809"/>
        <end position="820"/>
    </location>
</feature>
<protein>
    <recommendedName>
        <fullName evidence="9">Peptidase M20 dimerisation domain-containing protein</fullName>
    </recommendedName>
</protein>
<evidence type="ECO:0000313" key="7">
    <source>
        <dbReference type="EMBL" id="KAF7506574.1"/>
    </source>
</evidence>
<evidence type="ECO:0000256" key="5">
    <source>
        <dbReference type="PROSITE-ProRule" id="PRU00221"/>
    </source>
</evidence>
<dbReference type="Proteomes" id="UP000606974">
    <property type="component" value="Unassembled WGS sequence"/>
</dbReference>
<dbReference type="PROSITE" id="PS50082">
    <property type="entry name" value="WD_REPEATS_2"/>
    <property type="match status" value="2"/>
</dbReference>
<dbReference type="Gene3D" id="3.30.70.360">
    <property type="match status" value="1"/>
</dbReference>
<dbReference type="InterPro" id="IPR015943">
    <property type="entry name" value="WD40/YVTN_repeat-like_dom_sf"/>
</dbReference>
<dbReference type="Gene3D" id="3.40.630.10">
    <property type="entry name" value="Zn peptidases"/>
    <property type="match status" value="2"/>
</dbReference>
<evidence type="ECO:0000256" key="4">
    <source>
        <dbReference type="ARBA" id="ARBA00022801"/>
    </source>
</evidence>
<dbReference type="PIRSF" id="PIRSF037237">
    <property type="entry name" value="Peptidase_WD_repeats_DUG2"/>
    <property type="match status" value="1"/>
</dbReference>
<dbReference type="PROSITE" id="PS00758">
    <property type="entry name" value="ARGE_DAPE_CPG2_1"/>
    <property type="match status" value="1"/>
</dbReference>
<organism evidence="7 8">
    <name type="scientific">Endocarpon pusillum</name>
    <dbReference type="NCBI Taxonomy" id="364733"/>
    <lineage>
        <taxon>Eukaryota</taxon>
        <taxon>Fungi</taxon>
        <taxon>Dikarya</taxon>
        <taxon>Ascomycota</taxon>
        <taxon>Pezizomycotina</taxon>
        <taxon>Eurotiomycetes</taxon>
        <taxon>Chaetothyriomycetidae</taxon>
        <taxon>Verrucariales</taxon>
        <taxon>Verrucariaceae</taxon>
        <taxon>Endocarpon</taxon>
    </lineage>
</organism>
<dbReference type="InterPro" id="IPR036322">
    <property type="entry name" value="WD40_repeat_dom_sf"/>
</dbReference>
<dbReference type="GO" id="GO:0008233">
    <property type="term" value="F:peptidase activity"/>
    <property type="evidence" value="ECO:0007669"/>
    <property type="project" value="UniProtKB-KW"/>
</dbReference>
<comment type="caution">
    <text evidence="7">The sequence shown here is derived from an EMBL/GenBank/DDBJ whole genome shotgun (WGS) entry which is preliminary data.</text>
</comment>
<reference evidence="7" key="1">
    <citation type="submission" date="2020-02" db="EMBL/GenBank/DDBJ databases">
        <authorList>
            <person name="Palmer J.M."/>
        </authorList>
    </citation>
    <scope>NUCLEOTIDE SEQUENCE</scope>
    <source>
        <strain evidence="7">EPUS1.4</strain>
        <tissue evidence="7">Thallus</tissue>
    </source>
</reference>
<evidence type="ECO:0000256" key="6">
    <source>
        <dbReference type="SAM" id="MobiDB-lite"/>
    </source>
</evidence>
<keyword evidence="4" id="KW-0378">Hydrolase</keyword>
<proteinExistence type="inferred from homology"/>
<dbReference type="Pfam" id="PF01546">
    <property type="entry name" value="Peptidase_M20"/>
    <property type="match status" value="1"/>
</dbReference>
<keyword evidence="3" id="KW-0479">Metal-binding</keyword>
<evidence type="ECO:0000256" key="1">
    <source>
        <dbReference type="ARBA" id="ARBA00006247"/>
    </source>
</evidence>
<gene>
    <name evidence="7" type="ORF">GJ744_011611</name>
</gene>
<feature type="region of interest" description="Disordered" evidence="6">
    <location>
        <begin position="1"/>
        <end position="39"/>
    </location>
</feature>